<dbReference type="RefSeq" id="WP_277443531.1">
    <property type="nucleotide sequence ID" value="NZ_JAKOAV010000011.1"/>
</dbReference>
<protein>
    <submittedName>
        <fullName evidence="2">Uncharacterized protein</fullName>
    </submittedName>
</protein>
<evidence type="ECO:0000256" key="1">
    <source>
        <dbReference type="SAM" id="MobiDB-lite"/>
    </source>
</evidence>
<feature type="region of interest" description="Disordered" evidence="1">
    <location>
        <begin position="72"/>
        <end position="149"/>
    </location>
</feature>
<evidence type="ECO:0000313" key="2">
    <source>
        <dbReference type="EMBL" id="MDF9408236.1"/>
    </source>
</evidence>
<feature type="region of interest" description="Disordered" evidence="1">
    <location>
        <begin position="1"/>
        <end position="23"/>
    </location>
</feature>
<proteinExistence type="predicted"/>
<dbReference type="EMBL" id="JAKOAV010000011">
    <property type="protein sequence ID" value="MDF9408236.1"/>
    <property type="molecule type" value="Genomic_DNA"/>
</dbReference>
<sequence length="149" mass="15578">MAGAPMMSVPAGRRSWPSGPPEVNLRSLPLHQLTPTSKIPSRRTRVRYGGIFAGAGIFLSPRNLSVATASHKAGNCPASTQSGSRARFPHGRALGGQPPAVKMAGNRRLGTRETDPARPAQPAARQQSQSLAWAAGAGSCPKRLQPADP</sequence>
<organism evidence="2 3">
    <name type="scientific">Pelotomaculum isophthalicicum JI</name>
    <dbReference type="NCBI Taxonomy" id="947010"/>
    <lineage>
        <taxon>Bacteria</taxon>
        <taxon>Bacillati</taxon>
        <taxon>Bacillota</taxon>
        <taxon>Clostridia</taxon>
        <taxon>Eubacteriales</taxon>
        <taxon>Desulfotomaculaceae</taxon>
        <taxon>Pelotomaculum</taxon>
    </lineage>
</organism>
<dbReference type="Proteomes" id="UP001154312">
    <property type="component" value="Unassembled WGS sequence"/>
</dbReference>
<accession>A0A9X4H2B0</accession>
<feature type="compositionally biased region" description="Low complexity" evidence="1">
    <location>
        <begin position="117"/>
        <end position="130"/>
    </location>
</feature>
<comment type="caution">
    <text evidence="2">The sequence shown here is derived from an EMBL/GenBank/DDBJ whole genome shotgun (WGS) entry which is preliminary data.</text>
</comment>
<keyword evidence="3" id="KW-1185">Reference proteome</keyword>
<evidence type="ECO:0000313" key="3">
    <source>
        <dbReference type="Proteomes" id="UP001154312"/>
    </source>
</evidence>
<gene>
    <name evidence="2" type="ORF">L7E55_07660</name>
</gene>
<dbReference type="AlphaFoldDB" id="A0A9X4H2B0"/>
<name>A0A9X4H2B0_9FIRM</name>
<reference evidence="2" key="1">
    <citation type="submission" date="2022-02" db="EMBL/GenBank/DDBJ databases">
        <authorList>
            <person name="Leng L."/>
        </authorList>
    </citation>
    <scope>NUCLEOTIDE SEQUENCE</scope>
    <source>
        <strain evidence="2">JI</strain>
    </source>
</reference>